<dbReference type="GO" id="GO:0005634">
    <property type="term" value="C:nucleus"/>
    <property type="evidence" value="ECO:0007669"/>
    <property type="project" value="TreeGrafter"/>
</dbReference>
<name>A0A9Q0HP27_9POAL</name>
<keyword evidence="1" id="KW-0547">Nucleotide-binding</keyword>
<evidence type="ECO:0000259" key="4">
    <source>
        <dbReference type="Pfam" id="PF16575"/>
    </source>
</evidence>
<dbReference type="InterPro" id="IPR027417">
    <property type="entry name" value="P-loop_NTPase"/>
</dbReference>
<dbReference type="SUPFAM" id="SSF52540">
    <property type="entry name" value="P-loop containing nucleoside triphosphate hydrolases"/>
    <property type="match status" value="1"/>
</dbReference>
<gene>
    <name evidence="5" type="ORF">LUZ63_009875</name>
</gene>
<dbReference type="EMBL" id="JAMQYH010000003">
    <property type="protein sequence ID" value="KAJ1693177.1"/>
    <property type="molecule type" value="Genomic_DNA"/>
</dbReference>
<dbReference type="GO" id="GO:0051731">
    <property type="term" value="F:polynucleotide 5'-hydroxyl-kinase activity"/>
    <property type="evidence" value="ECO:0007669"/>
    <property type="project" value="InterPro"/>
</dbReference>
<accession>A0A9Q0HP27</accession>
<dbReference type="PANTHER" id="PTHR12755:SF6">
    <property type="entry name" value="POLYRIBONUCLEOTIDE 5'-HYDROXYL-KINASE CLP1"/>
    <property type="match status" value="1"/>
</dbReference>
<comment type="caution">
    <text evidence="5">The sequence shown here is derived from an EMBL/GenBank/DDBJ whole genome shotgun (WGS) entry which is preliminary data.</text>
</comment>
<dbReference type="InterPro" id="IPR032319">
    <property type="entry name" value="CLP1_P"/>
</dbReference>
<dbReference type="Pfam" id="PF16575">
    <property type="entry name" value="CLP1_P"/>
    <property type="match status" value="1"/>
</dbReference>
<evidence type="ECO:0000313" key="5">
    <source>
        <dbReference type="EMBL" id="KAJ1693177.1"/>
    </source>
</evidence>
<dbReference type="InterPro" id="IPR045116">
    <property type="entry name" value="Clp1/Grc3"/>
</dbReference>
<evidence type="ECO:0000256" key="2">
    <source>
        <dbReference type="ARBA" id="ARBA00022840"/>
    </source>
</evidence>
<proteinExistence type="predicted"/>
<feature type="domain" description="Clp1 N-terminal" evidence="3">
    <location>
        <begin position="17"/>
        <end position="65"/>
    </location>
</feature>
<dbReference type="InterPro" id="IPR038239">
    <property type="entry name" value="Clp1_N_sf"/>
</dbReference>
<dbReference type="GO" id="GO:0006388">
    <property type="term" value="P:tRNA splicing, via endonucleolytic cleavage and ligation"/>
    <property type="evidence" value="ECO:0007669"/>
    <property type="project" value="TreeGrafter"/>
</dbReference>
<dbReference type="AlphaFoldDB" id="A0A9Q0HP27"/>
<dbReference type="InterPro" id="IPR032324">
    <property type="entry name" value="Clp1_N"/>
</dbReference>
<dbReference type="GO" id="GO:0005524">
    <property type="term" value="F:ATP binding"/>
    <property type="evidence" value="ECO:0007669"/>
    <property type="project" value="UniProtKB-KW"/>
</dbReference>
<dbReference type="Gene3D" id="2.60.120.1030">
    <property type="entry name" value="Clp1, DNA binding domain"/>
    <property type="match status" value="1"/>
</dbReference>
<reference evidence="5" key="1">
    <citation type="journal article" date="2022" name="Cell">
        <title>Repeat-based holocentromeres influence genome architecture and karyotype evolution.</title>
        <authorList>
            <person name="Hofstatter P.G."/>
            <person name="Thangavel G."/>
            <person name="Lux T."/>
            <person name="Neumann P."/>
            <person name="Vondrak T."/>
            <person name="Novak P."/>
            <person name="Zhang M."/>
            <person name="Costa L."/>
            <person name="Castellani M."/>
            <person name="Scott A."/>
            <person name="Toegelov H."/>
            <person name="Fuchs J."/>
            <person name="Mata-Sucre Y."/>
            <person name="Dias Y."/>
            <person name="Vanzela A.L.L."/>
            <person name="Huettel B."/>
            <person name="Almeida C.C.S."/>
            <person name="Simkova H."/>
            <person name="Souza G."/>
            <person name="Pedrosa-Harand A."/>
            <person name="Macas J."/>
            <person name="Mayer K.F.X."/>
            <person name="Houben A."/>
            <person name="Marques A."/>
        </authorList>
    </citation>
    <scope>NUCLEOTIDE SEQUENCE</scope>
    <source>
        <strain evidence="5">RhyBre1mFocal</strain>
    </source>
</reference>
<dbReference type="PANTHER" id="PTHR12755">
    <property type="entry name" value="CLEAVAGE/POLYADENYLATION FACTOR IA SUBUNIT CLP1P"/>
    <property type="match status" value="1"/>
</dbReference>
<dbReference type="Pfam" id="PF16573">
    <property type="entry name" value="CLP1_N"/>
    <property type="match status" value="1"/>
</dbReference>
<evidence type="ECO:0000256" key="1">
    <source>
        <dbReference type="ARBA" id="ARBA00022741"/>
    </source>
</evidence>
<keyword evidence="2" id="KW-0067">ATP-binding</keyword>
<keyword evidence="6" id="KW-1185">Reference proteome</keyword>
<protein>
    <submittedName>
        <fullName evidence="5">Uncharacterized protein</fullName>
    </submittedName>
</protein>
<feature type="domain" description="Clp1 P-loop" evidence="4">
    <location>
        <begin position="104"/>
        <end position="177"/>
    </location>
</feature>
<organism evidence="5 6">
    <name type="scientific">Rhynchospora breviuscula</name>
    <dbReference type="NCBI Taxonomy" id="2022672"/>
    <lineage>
        <taxon>Eukaryota</taxon>
        <taxon>Viridiplantae</taxon>
        <taxon>Streptophyta</taxon>
        <taxon>Embryophyta</taxon>
        <taxon>Tracheophyta</taxon>
        <taxon>Spermatophyta</taxon>
        <taxon>Magnoliopsida</taxon>
        <taxon>Liliopsida</taxon>
        <taxon>Poales</taxon>
        <taxon>Cyperaceae</taxon>
        <taxon>Cyperoideae</taxon>
        <taxon>Rhynchosporeae</taxon>
        <taxon>Rhynchospora</taxon>
    </lineage>
</organism>
<evidence type="ECO:0000313" key="6">
    <source>
        <dbReference type="Proteomes" id="UP001151287"/>
    </source>
</evidence>
<evidence type="ECO:0000259" key="3">
    <source>
        <dbReference type="Pfam" id="PF16573"/>
    </source>
</evidence>
<sequence length="233" mass="25390">MATVPVPTAVQPPREVKLAKECELRVEVGPDTPLLGRLLAGTAEIYGSELPRDICLPVSPRSKIATPMMSYVNVHAILDARRSRAKASQSTLLTLQGPRVIVVGPTDSGKSTLCRMLLSWAAKWGWKPTYVDLDIGQGSNSLSASIGATPVEIPIDPVEGNPLEMPMVYFYGHTTPSIGRNGDLLEGELIELLDVTFSYGGNALPGPTKSTQRYHHTCNFLLQFYLKFCEHIT</sequence>
<dbReference type="OrthoDB" id="258143at2759"/>
<dbReference type="Proteomes" id="UP001151287">
    <property type="component" value="Unassembled WGS sequence"/>
</dbReference>
<dbReference type="Gene3D" id="3.40.50.300">
    <property type="entry name" value="P-loop containing nucleotide triphosphate hydrolases"/>
    <property type="match status" value="1"/>
</dbReference>